<evidence type="ECO:0000313" key="2">
    <source>
        <dbReference type="Proteomes" id="UP000029120"/>
    </source>
</evidence>
<dbReference type="eggNOG" id="KOG3085">
    <property type="taxonomic scope" value="Eukaryota"/>
</dbReference>
<dbReference type="PANTHER" id="PTHR46649:SF4">
    <property type="entry name" value="HALOACID DEHALOGENASE-LIKE HYDROLASE (HAD) SUPERFAMILY PROTEIN"/>
    <property type="match status" value="1"/>
</dbReference>
<dbReference type="Gramene" id="KFK36972">
    <property type="protein sequence ID" value="KFK36972"/>
    <property type="gene ID" value="AALP_AA4G196200"/>
</dbReference>
<organism evidence="1 2">
    <name type="scientific">Arabis alpina</name>
    <name type="common">Alpine rock-cress</name>
    <dbReference type="NCBI Taxonomy" id="50452"/>
    <lineage>
        <taxon>Eukaryota</taxon>
        <taxon>Viridiplantae</taxon>
        <taxon>Streptophyta</taxon>
        <taxon>Embryophyta</taxon>
        <taxon>Tracheophyta</taxon>
        <taxon>Spermatophyta</taxon>
        <taxon>Magnoliopsida</taxon>
        <taxon>eudicotyledons</taxon>
        <taxon>Gunneridae</taxon>
        <taxon>Pentapetalae</taxon>
        <taxon>rosids</taxon>
        <taxon>malvids</taxon>
        <taxon>Brassicales</taxon>
        <taxon>Brassicaceae</taxon>
        <taxon>Arabideae</taxon>
        <taxon>Arabis</taxon>
    </lineage>
</organism>
<name>A0A087H4C0_ARAAL</name>
<keyword evidence="2" id="KW-1185">Reference proteome</keyword>
<reference evidence="2" key="1">
    <citation type="journal article" date="2015" name="Nat. Plants">
        <title>Genome expansion of Arabis alpina linked with retrotransposition and reduced symmetric DNA methylation.</title>
        <authorList>
            <person name="Willing E.M."/>
            <person name="Rawat V."/>
            <person name="Mandakova T."/>
            <person name="Maumus F."/>
            <person name="James G.V."/>
            <person name="Nordstroem K.J."/>
            <person name="Becker C."/>
            <person name="Warthmann N."/>
            <person name="Chica C."/>
            <person name="Szarzynska B."/>
            <person name="Zytnicki M."/>
            <person name="Albani M.C."/>
            <person name="Kiefer C."/>
            <person name="Bergonzi S."/>
            <person name="Castaings L."/>
            <person name="Mateos J.L."/>
            <person name="Berns M.C."/>
            <person name="Bujdoso N."/>
            <person name="Piofczyk T."/>
            <person name="de Lorenzo L."/>
            <person name="Barrero-Sicilia C."/>
            <person name="Mateos I."/>
            <person name="Piednoel M."/>
            <person name="Hagmann J."/>
            <person name="Chen-Min-Tao R."/>
            <person name="Iglesias-Fernandez R."/>
            <person name="Schuster S.C."/>
            <person name="Alonso-Blanco C."/>
            <person name="Roudier F."/>
            <person name="Carbonero P."/>
            <person name="Paz-Ares J."/>
            <person name="Davis S.J."/>
            <person name="Pecinka A."/>
            <person name="Quesneville H."/>
            <person name="Colot V."/>
            <person name="Lysak M.A."/>
            <person name="Weigel D."/>
            <person name="Coupland G."/>
            <person name="Schneeberger K."/>
        </authorList>
    </citation>
    <scope>NUCLEOTIDE SEQUENCE [LARGE SCALE GENOMIC DNA]</scope>
    <source>
        <strain evidence="2">cv. Pajares</strain>
    </source>
</reference>
<dbReference type="Proteomes" id="UP000029120">
    <property type="component" value="Chromosome 4"/>
</dbReference>
<evidence type="ECO:0000313" key="1">
    <source>
        <dbReference type="EMBL" id="KFK36972.1"/>
    </source>
</evidence>
<gene>
    <name evidence="1" type="ordered locus">AALP_Aa4g196200</name>
</gene>
<dbReference type="PANTHER" id="PTHR46649">
    <property type="match status" value="1"/>
</dbReference>
<proteinExistence type="predicted"/>
<sequence>MCQYKDYRRSLYGEFTYKGLLVDVVGTLLVPAQPTDVIIECDVLDLYSFVCIYVNDARPFWQYIVSASTGCSNSQYFEQRYDYFTTE</sequence>
<protein>
    <submittedName>
        <fullName evidence="1">Uncharacterized protein</fullName>
    </submittedName>
</protein>
<dbReference type="EMBL" id="CM002872">
    <property type="protein sequence ID" value="KFK36972.1"/>
    <property type="molecule type" value="Genomic_DNA"/>
</dbReference>
<dbReference type="AlphaFoldDB" id="A0A087H4C0"/>
<accession>A0A087H4C0</accession>
<dbReference type="OrthoDB" id="1694274at2759"/>